<keyword evidence="2" id="KW-1185">Reference proteome</keyword>
<dbReference type="Proteomes" id="UP000295662">
    <property type="component" value="Unassembled WGS sequence"/>
</dbReference>
<proteinExistence type="predicted"/>
<evidence type="ECO:0000313" key="2">
    <source>
        <dbReference type="Proteomes" id="UP000295662"/>
    </source>
</evidence>
<name>A0A4R7RLL1_9BACT</name>
<dbReference type="InterPro" id="IPR029060">
    <property type="entry name" value="PIN-like_dom_sf"/>
</dbReference>
<gene>
    <name evidence="1" type="ORF">EI77_03943</name>
</gene>
<dbReference type="AlphaFoldDB" id="A0A4R7RLL1"/>
<dbReference type="GO" id="GO:0016788">
    <property type="term" value="F:hydrolase activity, acting on ester bonds"/>
    <property type="evidence" value="ECO:0007669"/>
    <property type="project" value="InterPro"/>
</dbReference>
<dbReference type="Gene3D" id="3.40.50.1010">
    <property type="entry name" value="5'-nuclease"/>
    <property type="match status" value="1"/>
</dbReference>
<protein>
    <submittedName>
        <fullName evidence="1">Uncharacterized protein</fullName>
    </submittedName>
</protein>
<dbReference type="RefSeq" id="WP_133796936.1">
    <property type="nucleotide sequence ID" value="NZ_SOCA01000009.1"/>
</dbReference>
<comment type="caution">
    <text evidence="1">The sequence shown here is derived from an EMBL/GenBank/DDBJ whole genome shotgun (WGS) entry which is preliminary data.</text>
</comment>
<organism evidence="1 2">
    <name type="scientific">Prosthecobacter fusiformis</name>
    <dbReference type="NCBI Taxonomy" id="48464"/>
    <lineage>
        <taxon>Bacteria</taxon>
        <taxon>Pseudomonadati</taxon>
        <taxon>Verrucomicrobiota</taxon>
        <taxon>Verrucomicrobiia</taxon>
        <taxon>Verrucomicrobiales</taxon>
        <taxon>Verrucomicrobiaceae</taxon>
        <taxon>Prosthecobacter</taxon>
    </lineage>
</organism>
<reference evidence="1 2" key="1">
    <citation type="submission" date="2019-03" db="EMBL/GenBank/DDBJ databases">
        <title>Genomic Encyclopedia of Archaeal and Bacterial Type Strains, Phase II (KMG-II): from individual species to whole genera.</title>
        <authorList>
            <person name="Goeker M."/>
        </authorList>
    </citation>
    <scope>NUCLEOTIDE SEQUENCE [LARGE SCALE GENOMIC DNA]</scope>
    <source>
        <strain evidence="1 2">ATCC 25309</strain>
    </source>
</reference>
<sequence>MLSIDANLLLYSYSEASPHHAAALQFIESVSVREDVALSEFVLTEFYLLLRNPVVLTSPLTAPKAVAVIQSYRQHPRWKVFGFPPTSRELHAGLWQHASTHGFARRRIYDARTALSLRAFGVTDFATANVKDFEGFGFSEVWNPLVA</sequence>
<evidence type="ECO:0000313" key="1">
    <source>
        <dbReference type="EMBL" id="TDU66204.1"/>
    </source>
</evidence>
<dbReference type="InterPro" id="IPR006226">
    <property type="entry name" value="Mtu_PIN"/>
</dbReference>
<dbReference type="OrthoDB" id="556169at2"/>
<dbReference type="NCBIfam" id="TIGR00028">
    <property type="entry name" value="Mtu_PIN_fam"/>
    <property type="match status" value="1"/>
</dbReference>
<dbReference type="EMBL" id="SOCA01000009">
    <property type="protein sequence ID" value="TDU66204.1"/>
    <property type="molecule type" value="Genomic_DNA"/>
</dbReference>
<accession>A0A4R7RLL1</accession>
<dbReference type="SUPFAM" id="SSF88723">
    <property type="entry name" value="PIN domain-like"/>
    <property type="match status" value="1"/>
</dbReference>